<gene>
    <name evidence="6" type="primary">LOC116289418</name>
</gene>
<accession>A0A6P8HHZ7</accession>
<keyword evidence="5" id="KW-1185">Reference proteome</keyword>
<evidence type="ECO:0000256" key="2">
    <source>
        <dbReference type="ARBA" id="ARBA00023139"/>
    </source>
</evidence>
<reference evidence="6" key="1">
    <citation type="submission" date="2025-08" db="UniProtKB">
        <authorList>
            <consortium name="RefSeq"/>
        </authorList>
    </citation>
    <scope>IDENTIFICATION</scope>
    <source>
        <tissue evidence="6">Tentacle</tissue>
    </source>
</reference>
<dbReference type="InterPro" id="IPR055366">
    <property type="entry name" value="SVIP_metazoa"/>
</dbReference>
<evidence type="ECO:0000256" key="1">
    <source>
        <dbReference type="ARBA" id="ARBA00022707"/>
    </source>
</evidence>
<dbReference type="GO" id="GO:1904293">
    <property type="term" value="P:negative regulation of ERAD pathway"/>
    <property type="evidence" value="ECO:0007669"/>
    <property type="project" value="TreeGrafter"/>
</dbReference>
<dbReference type="AlphaFoldDB" id="A0A6P8HHZ7"/>
<dbReference type="GeneID" id="116289418"/>
<evidence type="ECO:0000313" key="6">
    <source>
        <dbReference type="RefSeq" id="XP_031552195.1"/>
    </source>
</evidence>
<dbReference type="KEGG" id="aten:116289418"/>
<keyword evidence="3" id="KW-0449">Lipoprotein</keyword>
<dbReference type="InterPro" id="IPR031632">
    <property type="entry name" value="SVIP"/>
</dbReference>
<proteinExistence type="predicted"/>
<dbReference type="GO" id="GO:0005789">
    <property type="term" value="C:endoplasmic reticulum membrane"/>
    <property type="evidence" value="ECO:0007669"/>
    <property type="project" value="TreeGrafter"/>
</dbReference>
<dbReference type="GO" id="GO:0010508">
    <property type="term" value="P:positive regulation of autophagy"/>
    <property type="evidence" value="ECO:0007669"/>
    <property type="project" value="TreeGrafter"/>
</dbReference>
<evidence type="ECO:0000313" key="5">
    <source>
        <dbReference type="Proteomes" id="UP000515163"/>
    </source>
</evidence>
<name>A0A6P8HHZ7_ACTTE</name>
<sequence length="77" mass="8768">MGNCYDCLSPQEPDTTPDPEIRRQQQIRAAEQRQKESDARGVKDPERLKRQQKKREDAEKTALTQGQGEGGLKWTVG</sequence>
<evidence type="ECO:0000256" key="4">
    <source>
        <dbReference type="SAM" id="MobiDB-lite"/>
    </source>
</evidence>
<feature type="compositionally biased region" description="Basic and acidic residues" evidence="4">
    <location>
        <begin position="30"/>
        <end position="60"/>
    </location>
</feature>
<keyword evidence="1" id="KW-0519">Myristate</keyword>
<evidence type="ECO:0000256" key="3">
    <source>
        <dbReference type="ARBA" id="ARBA00023288"/>
    </source>
</evidence>
<dbReference type="GO" id="GO:1904153">
    <property type="term" value="P:negative regulation of retrograde protein transport, ER to cytosol"/>
    <property type="evidence" value="ECO:0007669"/>
    <property type="project" value="TreeGrafter"/>
</dbReference>
<dbReference type="Pfam" id="PF15811">
    <property type="entry name" value="SVIP"/>
    <property type="match status" value="1"/>
</dbReference>
<dbReference type="OrthoDB" id="10066206at2759"/>
<protein>
    <submittedName>
        <fullName evidence="6">Small VCP/p97-interacting protein-like</fullName>
    </submittedName>
</protein>
<dbReference type="PANTHER" id="PTHR35269">
    <property type="entry name" value="SMALL VCP/P97-INTERACTING PROTEIN"/>
    <property type="match status" value="1"/>
</dbReference>
<dbReference type="InParanoid" id="A0A6P8HHZ7"/>
<dbReference type="RefSeq" id="XP_031552195.1">
    <property type="nucleotide sequence ID" value="XM_031696335.1"/>
</dbReference>
<dbReference type="Proteomes" id="UP000515163">
    <property type="component" value="Unplaced"/>
</dbReference>
<organism evidence="5 6">
    <name type="scientific">Actinia tenebrosa</name>
    <name type="common">Australian red waratah sea anemone</name>
    <dbReference type="NCBI Taxonomy" id="6105"/>
    <lineage>
        <taxon>Eukaryota</taxon>
        <taxon>Metazoa</taxon>
        <taxon>Cnidaria</taxon>
        <taxon>Anthozoa</taxon>
        <taxon>Hexacorallia</taxon>
        <taxon>Actiniaria</taxon>
        <taxon>Actiniidae</taxon>
        <taxon>Actinia</taxon>
    </lineage>
</organism>
<keyword evidence="2" id="KW-0564">Palmitate</keyword>
<dbReference type="PANTHER" id="PTHR35269:SF1">
    <property type="entry name" value="SMALL VCP_P97-INTERACTING PROTEIN"/>
    <property type="match status" value="1"/>
</dbReference>
<dbReference type="GO" id="GO:1904240">
    <property type="term" value="P:negative regulation of VCP-NPL4-UFD1 AAA ATPase complex assembly"/>
    <property type="evidence" value="ECO:0007669"/>
    <property type="project" value="TreeGrafter"/>
</dbReference>
<feature type="region of interest" description="Disordered" evidence="4">
    <location>
        <begin position="1"/>
        <end position="77"/>
    </location>
</feature>